<accession>A0A6N9T0U9</accession>
<name>A0A6N9T0U9_9HYPH</name>
<proteinExistence type="predicted"/>
<feature type="transmembrane region" description="Helical" evidence="1">
    <location>
        <begin position="94"/>
        <end position="116"/>
    </location>
</feature>
<dbReference type="AlphaFoldDB" id="A0A6N9T0U9"/>
<organism evidence="2 3">
    <name type="scientific">Jiella pacifica</name>
    <dbReference type="NCBI Taxonomy" id="2696469"/>
    <lineage>
        <taxon>Bacteria</taxon>
        <taxon>Pseudomonadati</taxon>
        <taxon>Pseudomonadota</taxon>
        <taxon>Alphaproteobacteria</taxon>
        <taxon>Hyphomicrobiales</taxon>
        <taxon>Aurantimonadaceae</taxon>
        <taxon>Jiella</taxon>
    </lineage>
</organism>
<dbReference type="RefSeq" id="WP_163463181.1">
    <property type="nucleotide sequence ID" value="NZ_JAAAMG010000007.1"/>
</dbReference>
<protein>
    <submittedName>
        <fullName evidence="2">Uncharacterized protein</fullName>
    </submittedName>
</protein>
<dbReference type="Proteomes" id="UP000469011">
    <property type="component" value="Unassembled WGS sequence"/>
</dbReference>
<feature type="transmembrane region" description="Helical" evidence="1">
    <location>
        <begin position="12"/>
        <end position="31"/>
    </location>
</feature>
<evidence type="ECO:0000313" key="2">
    <source>
        <dbReference type="EMBL" id="NDW04937.1"/>
    </source>
</evidence>
<feature type="transmembrane region" description="Helical" evidence="1">
    <location>
        <begin position="51"/>
        <end position="73"/>
    </location>
</feature>
<reference evidence="2 3" key="1">
    <citation type="submission" date="2020-01" db="EMBL/GenBank/DDBJ databases">
        <title>Jiella pacifica sp. nov.</title>
        <authorList>
            <person name="Xue Z."/>
            <person name="Zhu S."/>
            <person name="Chen J."/>
            <person name="Yang J."/>
        </authorList>
    </citation>
    <scope>NUCLEOTIDE SEQUENCE [LARGE SCALE GENOMIC DNA]</scope>
    <source>
        <strain evidence="2 3">40Bstr34</strain>
    </source>
</reference>
<comment type="caution">
    <text evidence="2">The sequence shown here is derived from an EMBL/GenBank/DDBJ whole genome shotgun (WGS) entry which is preliminary data.</text>
</comment>
<dbReference type="EMBL" id="JAAAMG010000007">
    <property type="protein sequence ID" value="NDW04937.1"/>
    <property type="molecule type" value="Genomic_DNA"/>
</dbReference>
<keyword evidence="3" id="KW-1185">Reference proteome</keyword>
<gene>
    <name evidence="2" type="ORF">GTK09_10890</name>
</gene>
<evidence type="ECO:0000256" key="1">
    <source>
        <dbReference type="SAM" id="Phobius"/>
    </source>
</evidence>
<keyword evidence="1" id="KW-0812">Transmembrane</keyword>
<keyword evidence="1" id="KW-1133">Transmembrane helix</keyword>
<evidence type="ECO:0000313" key="3">
    <source>
        <dbReference type="Proteomes" id="UP000469011"/>
    </source>
</evidence>
<sequence length="125" mass="13873">MAIRNKTRDNLWTLITTPTIWAVHFVLSYGSVAYGCAPNENIFQGIGGYRIFVGGLTVVALGAIGFLFFRALGEWRRNGGRIPHEEDSVEVRERFLEFSTVLLAGLSFIAVLYTALPAAMMVDCR</sequence>
<keyword evidence="1" id="KW-0472">Membrane</keyword>